<evidence type="ECO:0000256" key="17">
    <source>
        <dbReference type="ARBA" id="ARBA00023264"/>
    </source>
</evidence>
<evidence type="ECO:0000256" key="14">
    <source>
        <dbReference type="ARBA" id="ARBA00023098"/>
    </source>
</evidence>
<evidence type="ECO:0000256" key="9">
    <source>
        <dbReference type="ARBA" id="ARBA00022516"/>
    </source>
</evidence>
<gene>
    <name evidence="25" type="primary">cdsA</name>
    <name evidence="25" type="ORF">GCM10007100_35090</name>
</gene>
<evidence type="ECO:0000256" key="19">
    <source>
        <dbReference type="ARBA" id="ARBA00031825"/>
    </source>
</evidence>
<evidence type="ECO:0000256" key="16">
    <source>
        <dbReference type="ARBA" id="ARBA00023209"/>
    </source>
</evidence>
<evidence type="ECO:0000256" key="7">
    <source>
        <dbReference type="ARBA" id="ARBA00019373"/>
    </source>
</evidence>
<feature type="transmembrane region" description="Helical" evidence="24">
    <location>
        <begin position="268"/>
        <end position="293"/>
    </location>
</feature>
<evidence type="ECO:0000256" key="3">
    <source>
        <dbReference type="ARBA" id="ARBA00005119"/>
    </source>
</evidence>
<name>A0A918WQE7_9BACT</name>
<evidence type="ECO:0000256" key="13">
    <source>
        <dbReference type="ARBA" id="ARBA00022989"/>
    </source>
</evidence>
<dbReference type="GO" id="GO:0005886">
    <property type="term" value="C:plasma membrane"/>
    <property type="evidence" value="ECO:0007669"/>
    <property type="project" value="UniProtKB-SubCell"/>
</dbReference>
<evidence type="ECO:0000256" key="11">
    <source>
        <dbReference type="ARBA" id="ARBA00022692"/>
    </source>
</evidence>
<dbReference type="AlphaFoldDB" id="A0A918WQE7"/>
<accession>A0A918WQE7</accession>
<dbReference type="GO" id="GO:0016024">
    <property type="term" value="P:CDP-diacylglycerol biosynthetic process"/>
    <property type="evidence" value="ECO:0007669"/>
    <property type="project" value="TreeGrafter"/>
</dbReference>
<keyword evidence="9" id="KW-0444">Lipid biosynthesis</keyword>
<evidence type="ECO:0000256" key="2">
    <source>
        <dbReference type="ARBA" id="ARBA00004651"/>
    </source>
</evidence>
<evidence type="ECO:0000256" key="5">
    <source>
        <dbReference type="ARBA" id="ARBA00010185"/>
    </source>
</evidence>
<dbReference type="Pfam" id="PF01148">
    <property type="entry name" value="CTP_transf_1"/>
    <property type="match status" value="1"/>
</dbReference>
<evidence type="ECO:0000256" key="18">
    <source>
        <dbReference type="ARBA" id="ARBA00029893"/>
    </source>
</evidence>
<keyword evidence="12 25" id="KW-0548">Nucleotidyltransferase</keyword>
<comment type="subcellular location">
    <subcellularLocation>
        <location evidence="2">Cell membrane</location>
        <topology evidence="2">Multi-pass membrane protein</topology>
    </subcellularLocation>
</comment>
<comment type="similarity">
    <text evidence="5">Belongs to the CDS family.</text>
</comment>
<comment type="pathway">
    <text evidence="4">Lipid metabolism.</text>
</comment>
<dbReference type="EC" id="2.7.7.41" evidence="6"/>
<feature type="transmembrane region" description="Helical" evidence="24">
    <location>
        <begin position="67"/>
        <end position="84"/>
    </location>
</feature>
<feature type="transmembrane region" description="Helical" evidence="24">
    <location>
        <begin position="38"/>
        <end position="55"/>
    </location>
</feature>
<evidence type="ECO:0000256" key="4">
    <source>
        <dbReference type="ARBA" id="ARBA00005189"/>
    </source>
</evidence>
<feature type="transmembrane region" description="Helical" evidence="24">
    <location>
        <begin position="122"/>
        <end position="145"/>
    </location>
</feature>
<keyword evidence="14" id="KW-0443">Lipid metabolism</keyword>
<reference evidence="25" key="1">
    <citation type="journal article" date="2014" name="Int. J. Syst. Evol. Microbiol.">
        <title>Complete genome sequence of Corynebacterium casei LMG S-19264T (=DSM 44701T), isolated from a smear-ripened cheese.</title>
        <authorList>
            <consortium name="US DOE Joint Genome Institute (JGI-PGF)"/>
            <person name="Walter F."/>
            <person name="Albersmeier A."/>
            <person name="Kalinowski J."/>
            <person name="Ruckert C."/>
        </authorList>
    </citation>
    <scope>NUCLEOTIDE SEQUENCE</scope>
    <source>
        <strain evidence="25">KCTC 12988</strain>
    </source>
</reference>
<evidence type="ECO:0000256" key="6">
    <source>
        <dbReference type="ARBA" id="ARBA00012487"/>
    </source>
</evidence>
<keyword evidence="15 24" id="KW-0472">Membrane</keyword>
<feature type="transmembrane region" description="Helical" evidence="24">
    <location>
        <begin position="96"/>
        <end position="113"/>
    </location>
</feature>
<dbReference type="Proteomes" id="UP000644507">
    <property type="component" value="Unassembled WGS sequence"/>
</dbReference>
<evidence type="ECO:0000256" key="8">
    <source>
        <dbReference type="ARBA" id="ARBA00022475"/>
    </source>
</evidence>
<proteinExistence type="inferred from homology"/>
<evidence type="ECO:0000256" key="22">
    <source>
        <dbReference type="ARBA" id="ARBA00032743"/>
    </source>
</evidence>
<comment type="caution">
    <text evidence="25">The sequence shown here is derived from an EMBL/GenBank/DDBJ whole genome shotgun (WGS) entry which is preliminary data.</text>
</comment>
<keyword evidence="10" id="KW-0808">Transferase</keyword>
<feature type="transmembrane region" description="Helical" evidence="24">
    <location>
        <begin position="12"/>
        <end position="32"/>
    </location>
</feature>
<feature type="transmembrane region" description="Helical" evidence="24">
    <location>
        <begin position="233"/>
        <end position="256"/>
    </location>
</feature>
<evidence type="ECO:0000256" key="21">
    <source>
        <dbReference type="ARBA" id="ARBA00032396"/>
    </source>
</evidence>
<feature type="transmembrane region" description="Helical" evidence="24">
    <location>
        <begin position="157"/>
        <end position="178"/>
    </location>
</feature>
<evidence type="ECO:0000256" key="24">
    <source>
        <dbReference type="SAM" id="Phobius"/>
    </source>
</evidence>
<evidence type="ECO:0000256" key="15">
    <source>
        <dbReference type="ARBA" id="ARBA00023136"/>
    </source>
</evidence>
<evidence type="ECO:0000256" key="23">
    <source>
        <dbReference type="ARBA" id="ARBA00033406"/>
    </source>
</evidence>
<evidence type="ECO:0000256" key="10">
    <source>
        <dbReference type="ARBA" id="ARBA00022679"/>
    </source>
</evidence>
<dbReference type="PANTHER" id="PTHR46382">
    <property type="entry name" value="PHOSPHATIDATE CYTIDYLYLTRANSFERASE"/>
    <property type="match status" value="1"/>
</dbReference>
<evidence type="ECO:0000256" key="20">
    <source>
        <dbReference type="ARBA" id="ARBA00032253"/>
    </source>
</evidence>
<evidence type="ECO:0000256" key="12">
    <source>
        <dbReference type="ARBA" id="ARBA00022695"/>
    </source>
</evidence>
<dbReference type="EMBL" id="BMXI01000017">
    <property type="protein sequence ID" value="GHC64356.1"/>
    <property type="molecule type" value="Genomic_DNA"/>
</dbReference>
<keyword evidence="11 24" id="KW-0812">Transmembrane</keyword>
<dbReference type="PANTHER" id="PTHR46382:SF1">
    <property type="entry name" value="PHOSPHATIDATE CYTIDYLYLTRANSFERASE"/>
    <property type="match status" value="1"/>
</dbReference>
<keyword evidence="17" id="KW-1208">Phospholipid metabolism</keyword>
<keyword evidence="26" id="KW-1185">Reference proteome</keyword>
<feature type="transmembrane region" description="Helical" evidence="24">
    <location>
        <begin position="199"/>
        <end position="218"/>
    </location>
</feature>
<dbReference type="GO" id="GO:0004605">
    <property type="term" value="F:phosphatidate cytidylyltransferase activity"/>
    <property type="evidence" value="ECO:0007669"/>
    <property type="project" value="UniProtKB-EC"/>
</dbReference>
<comment type="catalytic activity">
    <reaction evidence="1">
        <text>a 1,2-diacyl-sn-glycero-3-phosphate + CTP + H(+) = a CDP-1,2-diacyl-sn-glycerol + diphosphate</text>
        <dbReference type="Rhea" id="RHEA:16229"/>
        <dbReference type="ChEBI" id="CHEBI:15378"/>
        <dbReference type="ChEBI" id="CHEBI:33019"/>
        <dbReference type="ChEBI" id="CHEBI:37563"/>
        <dbReference type="ChEBI" id="CHEBI:58332"/>
        <dbReference type="ChEBI" id="CHEBI:58608"/>
        <dbReference type="EC" id="2.7.7.41"/>
    </reaction>
</comment>
<sequence>MADEQKKETKSRVFGARLLSTLVVWAVVIGVFVSANAIAVGVAIAVLAVLGLLEWRKLWKGQADDWCLWAMIIVGAGYLGWWVYSLSSNEHVAEDAEWVAILLVVMGSFGVRFRRPIEGSEAIVSVSVAVLGLIFLGLMFGGGLMRLANAGPTPREGQWFMLMVIAATKFTDMGAYAVGSLVGKNKMIAHISPGKTWEGFLGALLVAQVGIWLVRWAATLGGADQLAWLPQGWILALLGLVVALGAVAGDLAESLLKRSLAAKDSGHVLPGIGGVLDLIDSICFTGPLAWIFLKLVS</sequence>
<evidence type="ECO:0000256" key="1">
    <source>
        <dbReference type="ARBA" id="ARBA00001698"/>
    </source>
</evidence>
<evidence type="ECO:0000313" key="25">
    <source>
        <dbReference type="EMBL" id="GHC64356.1"/>
    </source>
</evidence>
<reference evidence="25" key="2">
    <citation type="submission" date="2020-09" db="EMBL/GenBank/DDBJ databases">
        <authorList>
            <person name="Sun Q."/>
            <person name="Kim S."/>
        </authorList>
    </citation>
    <scope>NUCLEOTIDE SEQUENCE</scope>
    <source>
        <strain evidence="25">KCTC 12988</strain>
    </source>
</reference>
<keyword evidence="13 24" id="KW-1133">Transmembrane helix</keyword>
<evidence type="ECO:0000313" key="26">
    <source>
        <dbReference type="Proteomes" id="UP000644507"/>
    </source>
</evidence>
<comment type="pathway">
    <text evidence="3">Phospholipid metabolism; CDP-diacylglycerol biosynthesis; CDP-diacylglycerol from sn-glycerol 3-phosphate: step 3/3.</text>
</comment>
<organism evidence="25 26">
    <name type="scientific">Roseibacillus persicicus</name>
    <dbReference type="NCBI Taxonomy" id="454148"/>
    <lineage>
        <taxon>Bacteria</taxon>
        <taxon>Pseudomonadati</taxon>
        <taxon>Verrucomicrobiota</taxon>
        <taxon>Verrucomicrobiia</taxon>
        <taxon>Verrucomicrobiales</taxon>
        <taxon>Verrucomicrobiaceae</taxon>
        <taxon>Roseibacillus</taxon>
    </lineage>
</organism>
<keyword evidence="8" id="KW-1003">Cell membrane</keyword>
<keyword evidence="16" id="KW-0594">Phospholipid biosynthesis</keyword>
<protein>
    <recommendedName>
        <fullName evidence="7">Phosphatidate cytidylyltransferase</fullName>
        <ecNumber evidence="6">2.7.7.41</ecNumber>
    </recommendedName>
    <alternativeName>
        <fullName evidence="20">CDP-DAG synthase</fullName>
    </alternativeName>
    <alternativeName>
        <fullName evidence="22">CDP-DG synthase</fullName>
    </alternativeName>
    <alternativeName>
        <fullName evidence="18">CDP-diacylglycerol synthase</fullName>
    </alternativeName>
    <alternativeName>
        <fullName evidence="21">CDP-diglyceride pyrophosphorylase</fullName>
    </alternativeName>
    <alternativeName>
        <fullName evidence="23">CDP-diglyceride synthase</fullName>
    </alternativeName>
    <alternativeName>
        <fullName evidence="19">CTP:phosphatidate cytidylyltransferase</fullName>
    </alternativeName>
</protein>